<dbReference type="EMBL" id="JBFOLK010000013">
    <property type="protein sequence ID" value="KAL2466073.1"/>
    <property type="molecule type" value="Genomic_DNA"/>
</dbReference>
<protein>
    <submittedName>
        <fullName evidence="1">Uncharacterized protein</fullName>
    </submittedName>
</protein>
<sequence length="124" mass="13888">MVATRTKERLQRENEVSLQEKMGVSYAANSHCKADSKEDEDVVGVFSYRCSIISHRMIEKGGVSHKEVEKEEPKSLICKTKDLMYIDEKINGKPIKAMVDTGATHNYLASLEVEQLGLVLEKGS</sequence>
<dbReference type="InterPro" id="IPR001969">
    <property type="entry name" value="Aspartic_peptidase_AS"/>
</dbReference>
<dbReference type="AlphaFoldDB" id="A0ABD1PRT9"/>
<evidence type="ECO:0000313" key="1">
    <source>
        <dbReference type="EMBL" id="KAL2466073.1"/>
    </source>
</evidence>
<proteinExistence type="predicted"/>
<evidence type="ECO:0000313" key="2">
    <source>
        <dbReference type="Proteomes" id="UP001604336"/>
    </source>
</evidence>
<gene>
    <name evidence="1" type="ORF">Adt_41924</name>
</gene>
<dbReference type="Gene3D" id="2.40.70.10">
    <property type="entry name" value="Acid Proteases"/>
    <property type="match status" value="1"/>
</dbReference>
<accession>A0ABD1PRT9</accession>
<organism evidence="1 2">
    <name type="scientific">Abeliophyllum distichum</name>
    <dbReference type="NCBI Taxonomy" id="126358"/>
    <lineage>
        <taxon>Eukaryota</taxon>
        <taxon>Viridiplantae</taxon>
        <taxon>Streptophyta</taxon>
        <taxon>Embryophyta</taxon>
        <taxon>Tracheophyta</taxon>
        <taxon>Spermatophyta</taxon>
        <taxon>Magnoliopsida</taxon>
        <taxon>eudicotyledons</taxon>
        <taxon>Gunneridae</taxon>
        <taxon>Pentapetalae</taxon>
        <taxon>asterids</taxon>
        <taxon>lamiids</taxon>
        <taxon>Lamiales</taxon>
        <taxon>Oleaceae</taxon>
        <taxon>Forsythieae</taxon>
        <taxon>Abeliophyllum</taxon>
    </lineage>
</organism>
<dbReference type="Proteomes" id="UP001604336">
    <property type="component" value="Unassembled WGS sequence"/>
</dbReference>
<dbReference type="InterPro" id="IPR021109">
    <property type="entry name" value="Peptidase_aspartic_dom_sf"/>
</dbReference>
<reference evidence="2" key="1">
    <citation type="submission" date="2024-07" db="EMBL/GenBank/DDBJ databases">
        <title>Two chromosome-level genome assemblies of Korean endemic species Abeliophyllum distichum and Forsythia ovata (Oleaceae).</title>
        <authorList>
            <person name="Jang H."/>
        </authorList>
    </citation>
    <scope>NUCLEOTIDE SEQUENCE [LARGE SCALE GENOMIC DNA]</scope>
</reference>
<dbReference type="PROSITE" id="PS00141">
    <property type="entry name" value="ASP_PROTEASE"/>
    <property type="match status" value="1"/>
</dbReference>
<comment type="caution">
    <text evidence="1">The sequence shown here is derived from an EMBL/GenBank/DDBJ whole genome shotgun (WGS) entry which is preliminary data.</text>
</comment>
<dbReference type="SUPFAM" id="SSF50630">
    <property type="entry name" value="Acid proteases"/>
    <property type="match status" value="1"/>
</dbReference>
<dbReference type="Pfam" id="PF13975">
    <property type="entry name" value="gag-asp_proteas"/>
    <property type="match status" value="1"/>
</dbReference>
<name>A0ABD1PRT9_9LAMI</name>
<keyword evidence="2" id="KW-1185">Reference proteome</keyword>